<evidence type="ECO:0000313" key="1">
    <source>
        <dbReference type="EMBL" id="KAK9201534.1"/>
    </source>
</evidence>
<reference evidence="1 2" key="1">
    <citation type="submission" date="2024-05" db="EMBL/GenBank/DDBJ databases">
        <title>Haplotype-resolved chromosome-level genome assembly of Huyou (Citrus changshanensis).</title>
        <authorList>
            <person name="Miao C."/>
            <person name="Chen W."/>
            <person name="Wu Y."/>
            <person name="Wang L."/>
            <person name="Zhao S."/>
            <person name="Grierson D."/>
            <person name="Xu C."/>
            <person name="Chen K."/>
        </authorList>
    </citation>
    <scope>NUCLEOTIDE SEQUENCE [LARGE SCALE GENOMIC DNA]</scope>
    <source>
        <strain evidence="1">01-14</strain>
        <tissue evidence="1">Leaf</tissue>
    </source>
</reference>
<sequence>MGEGVNTIEISSTNTNSEENTTQDLCHMFYEIINKTKLSGSGAFATKVAAKYQFHLLVREVLASFLFPPFGMGLSLVHRKRCMQRNEACRILDKEEEEKYWKPKDIVLQSLRGSVPSSGNGCRNTPNGGGNHCVTNQMNFAGRAMPPPRVYSDHVTSIGVATDRK</sequence>
<name>A0AAP0MA13_9ROSI</name>
<organism evidence="1 2">
    <name type="scientific">Citrus x changshan-huyou</name>
    <dbReference type="NCBI Taxonomy" id="2935761"/>
    <lineage>
        <taxon>Eukaryota</taxon>
        <taxon>Viridiplantae</taxon>
        <taxon>Streptophyta</taxon>
        <taxon>Embryophyta</taxon>
        <taxon>Tracheophyta</taxon>
        <taxon>Spermatophyta</taxon>
        <taxon>Magnoliopsida</taxon>
        <taxon>eudicotyledons</taxon>
        <taxon>Gunneridae</taxon>
        <taxon>Pentapetalae</taxon>
        <taxon>rosids</taxon>
        <taxon>malvids</taxon>
        <taxon>Sapindales</taxon>
        <taxon>Rutaceae</taxon>
        <taxon>Aurantioideae</taxon>
        <taxon>Citrus</taxon>
    </lineage>
</organism>
<proteinExistence type="predicted"/>
<accession>A0AAP0MA13</accession>
<dbReference type="PANTHER" id="PTHR33592">
    <property type="entry name" value="TRANSMEMBRANE PROTEIN"/>
    <property type="match status" value="1"/>
</dbReference>
<dbReference type="PANTHER" id="PTHR33592:SF10">
    <property type="entry name" value="TRANSMEMBRANE PROTEIN"/>
    <property type="match status" value="1"/>
</dbReference>
<comment type="caution">
    <text evidence="1">The sequence shown here is derived from an EMBL/GenBank/DDBJ whole genome shotgun (WGS) entry which is preliminary data.</text>
</comment>
<dbReference type="AlphaFoldDB" id="A0AAP0MA13"/>
<evidence type="ECO:0000313" key="2">
    <source>
        <dbReference type="Proteomes" id="UP001428341"/>
    </source>
</evidence>
<keyword evidence="2" id="KW-1185">Reference proteome</keyword>
<protein>
    <submittedName>
        <fullName evidence="1">Uncharacterized protein</fullName>
    </submittedName>
</protein>
<dbReference type="EMBL" id="JBCGBO010000005">
    <property type="protein sequence ID" value="KAK9201534.1"/>
    <property type="molecule type" value="Genomic_DNA"/>
</dbReference>
<gene>
    <name evidence="1" type="ORF">WN944_016739</name>
</gene>
<dbReference type="Proteomes" id="UP001428341">
    <property type="component" value="Unassembled WGS sequence"/>
</dbReference>